<sequence>MGKLGKKARKFGKKNLQSVEKRNRKQKPFLKRKFAKRDGQREGKNVEEKKKIEPPHKKRCIEENPWDIFIDAVFSKDKNEALDYGDSDSDGYLAEDSDLTIAVVKGTEGKISDNKMSMQSKESLSELKKQRRKLAKLNEKLVDEGGSDIMKRKVLSGSVLSSCCDLVDEEQSVQALTSLLNWYRAACHYGQEPSGITKPDIYYDIEDSETFANVMIFVLQKADQTCRNMLGISGTSNKEKILKLKNNPKWDSVQPLIKSFLRSTMHLVQHGADLEIIVFALSQLRVSIVFFAAFPDLLKKLIKISIHLWVTGEETLSQQTFLILKEISMVFNSECFDTCLINMYKAYLHECDIPKEYSEQHVLFLRYSLVELCSRDMQKSYTKASVSITQLAKLLKMALTTKNKEAVEKIHSGQYTNCVDLWVNFIAANVQDCDLQPLLYTLVQVISGVAKLFIGPRYLLLRIKCIQWLNQLSRTSGIFIPVASLVLDMLEYNTTNEGEKQRMKLEAVSTVKLPKNWLKSQNFQERCIFSVIELLAGHFAQWSFHISFPELATIPVMRLKKFIERSTMEGLKRVVKRFIDQVELNIEFVQRMRDDAAFSPNDQQSAETFLQLEKRSTNAPYTQYYQSIVEKALGTKKKK</sequence>
<dbReference type="GO" id="GO:0030690">
    <property type="term" value="C:Noc1p-Noc2p complex"/>
    <property type="evidence" value="ECO:0007669"/>
    <property type="project" value="TreeGrafter"/>
</dbReference>
<comment type="similarity">
    <text evidence="2">Belongs to the NOC2 family.</text>
</comment>
<keyword evidence="6" id="KW-1185">Reference proteome</keyword>
<reference evidence="5" key="1">
    <citation type="submission" date="2019-07" db="EMBL/GenBank/DDBJ databases">
        <authorList>
            <person name="Dittberner H."/>
        </authorList>
    </citation>
    <scope>NUCLEOTIDE SEQUENCE [LARGE SCALE GENOMIC DNA]</scope>
</reference>
<evidence type="ECO:0000313" key="6">
    <source>
        <dbReference type="Proteomes" id="UP000489600"/>
    </source>
</evidence>
<dbReference type="GO" id="GO:0005654">
    <property type="term" value="C:nucleoplasm"/>
    <property type="evidence" value="ECO:0007669"/>
    <property type="project" value="TreeGrafter"/>
</dbReference>
<feature type="region of interest" description="Disordered" evidence="4">
    <location>
        <begin position="1"/>
        <end position="56"/>
    </location>
</feature>
<feature type="compositionally biased region" description="Basic and acidic residues" evidence="4">
    <location>
        <begin position="36"/>
        <end position="55"/>
    </location>
</feature>
<evidence type="ECO:0000256" key="2">
    <source>
        <dbReference type="ARBA" id="ARBA00005907"/>
    </source>
</evidence>
<dbReference type="AlphaFoldDB" id="A0A565BWQ1"/>
<feature type="compositionally biased region" description="Basic residues" evidence="4">
    <location>
        <begin position="22"/>
        <end position="35"/>
    </location>
</feature>
<accession>A0A565BWQ1</accession>
<proteinExistence type="inferred from homology"/>
<name>A0A565BWQ1_9BRAS</name>
<dbReference type="PANTHER" id="PTHR12687">
    <property type="entry name" value="NUCLEOLAR COMPLEX 2 AND RAD4-RELATED"/>
    <property type="match status" value="1"/>
</dbReference>
<feature type="compositionally biased region" description="Basic residues" evidence="4">
    <location>
        <begin position="1"/>
        <end position="13"/>
    </location>
</feature>
<dbReference type="EMBL" id="CABITT030000005">
    <property type="protein sequence ID" value="VVB05768.1"/>
    <property type="molecule type" value="Genomic_DNA"/>
</dbReference>
<organism evidence="5 6">
    <name type="scientific">Arabis nemorensis</name>
    <dbReference type="NCBI Taxonomy" id="586526"/>
    <lineage>
        <taxon>Eukaryota</taxon>
        <taxon>Viridiplantae</taxon>
        <taxon>Streptophyta</taxon>
        <taxon>Embryophyta</taxon>
        <taxon>Tracheophyta</taxon>
        <taxon>Spermatophyta</taxon>
        <taxon>Magnoliopsida</taxon>
        <taxon>eudicotyledons</taxon>
        <taxon>Gunneridae</taxon>
        <taxon>Pentapetalae</taxon>
        <taxon>rosids</taxon>
        <taxon>malvids</taxon>
        <taxon>Brassicales</taxon>
        <taxon>Brassicaceae</taxon>
        <taxon>Arabideae</taxon>
        <taxon>Arabis</taxon>
    </lineage>
</organism>
<comment type="caution">
    <text evidence="5">The sequence shown here is derived from an EMBL/GenBank/DDBJ whole genome shotgun (WGS) entry which is preliminary data.</text>
</comment>
<dbReference type="Proteomes" id="UP000489600">
    <property type="component" value="Unassembled WGS sequence"/>
</dbReference>
<dbReference type="Pfam" id="PF03715">
    <property type="entry name" value="Noc2"/>
    <property type="match status" value="1"/>
</dbReference>
<evidence type="ECO:0000256" key="3">
    <source>
        <dbReference type="ARBA" id="ARBA00023242"/>
    </source>
</evidence>
<evidence type="ECO:0008006" key="7">
    <source>
        <dbReference type="Google" id="ProtNLM"/>
    </source>
</evidence>
<evidence type="ECO:0000313" key="5">
    <source>
        <dbReference type="EMBL" id="VVB05768.1"/>
    </source>
</evidence>
<dbReference type="PANTHER" id="PTHR12687:SF8">
    <property type="entry name" value="PROTEIN REBELOTE"/>
    <property type="match status" value="1"/>
</dbReference>
<dbReference type="InterPro" id="IPR005343">
    <property type="entry name" value="Noc2"/>
</dbReference>
<comment type="subcellular location">
    <subcellularLocation>
        <location evidence="1">Nucleus</location>
    </subcellularLocation>
</comment>
<dbReference type="GO" id="GO:0042273">
    <property type="term" value="P:ribosomal large subunit biogenesis"/>
    <property type="evidence" value="ECO:0007669"/>
    <property type="project" value="TreeGrafter"/>
</dbReference>
<evidence type="ECO:0000256" key="4">
    <source>
        <dbReference type="SAM" id="MobiDB-lite"/>
    </source>
</evidence>
<keyword evidence="3" id="KW-0539">Nucleus</keyword>
<dbReference type="GO" id="GO:0005730">
    <property type="term" value="C:nucleolus"/>
    <property type="evidence" value="ECO:0007669"/>
    <property type="project" value="TreeGrafter"/>
</dbReference>
<gene>
    <name evidence="5" type="ORF">ANE_LOCUS16212</name>
</gene>
<evidence type="ECO:0000256" key="1">
    <source>
        <dbReference type="ARBA" id="ARBA00004123"/>
    </source>
</evidence>
<dbReference type="GO" id="GO:0030691">
    <property type="term" value="C:Noc2p-Noc3p complex"/>
    <property type="evidence" value="ECO:0007669"/>
    <property type="project" value="TreeGrafter"/>
</dbReference>
<protein>
    <recommendedName>
        <fullName evidence="7">Nucleolar complex protein 2 homolog</fullName>
    </recommendedName>
</protein>
<dbReference type="OrthoDB" id="10266662at2759"/>